<proteinExistence type="predicted"/>
<dbReference type="EMBL" id="CQAZ01000029">
    <property type="protein sequence ID" value="CNI12133.1"/>
    <property type="molecule type" value="Genomic_DNA"/>
</dbReference>
<evidence type="ECO:0000313" key="3">
    <source>
        <dbReference type="Proteomes" id="UP000044625"/>
    </source>
</evidence>
<name>A0A0T9QI29_9GAMM</name>
<protein>
    <submittedName>
        <fullName evidence="1">Uncharacterized protein</fullName>
    </submittedName>
</protein>
<dbReference type="AlphaFoldDB" id="A0A0T9QI29"/>
<sequence length="58" mass="6807">MKKLQPRGTSKKTSPTPEAELTPSFIFKNLLGYEMRFLTVEESGFHRRYYSDHQSNPE</sequence>
<accession>A0A0T9QI29</accession>
<reference evidence="2 3" key="2">
    <citation type="submission" date="2015-03" db="EMBL/GenBank/DDBJ databases">
        <authorList>
            <consortium name="Pathogen Informatics"/>
            <person name="Murphy D."/>
        </authorList>
    </citation>
    <scope>NUCLEOTIDE SEQUENCE [LARGE SCALE GENOMIC DNA]</scope>
    <source>
        <strain evidence="3">type strain: CIP110230</strain>
        <strain evidence="2">Type strain: CIP110230</strain>
    </source>
</reference>
<organism evidence="1 4">
    <name type="scientific">Yersinia pekkanenii</name>
    <dbReference type="NCBI Taxonomy" id="1288385"/>
    <lineage>
        <taxon>Bacteria</taxon>
        <taxon>Pseudomonadati</taxon>
        <taxon>Pseudomonadota</taxon>
        <taxon>Gammaproteobacteria</taxon>
        <taxon>Enterobacterales</taxon>
        <taxon>Yersiniaceae</taxon>
        <taxon>Yersinia</taxon>
    </lineage>
</organism>
<keyword evidence="3" id="KW-1185">Reference proteome</keyword>
<dbReference type="Proteomes" id="UP000045840">
    <property type="component" value="Unassembled WGS sequence"/>
</dbReference>
<reference evidence="1" key="3">
    <citation type="submission" date="2015-03" db="EMBL/GenBank/DDBJ databases">
        <authorList>
            <person name="Murphy D."/>
        </authorList>
    </citation>
    <scope>NUCLEOTIDE SEQUENCE [LARGE SCALE GENOMIC DNA]</scope>
    <source>
        <strain evidence="1">A125KOH2</strain>
    </source>
</reference>
<evidence type="ECO:0000313" key="1">
    <source>
        <dbReference type="EMBL" id="CNI12133.1"/>
    </source>
</evidence>
<dbReference type="Proteomes" id="UP000044625">
    <property type="component" value="Unassembled WGS sequence"/>
</dbReference>
<evidence type="ECO:0000313" key="4">
    <source>
        <dbReference type="Proteomes" id="UP000045840"/>
    </source>
</evidence>
<reference evidence="4" key="1">
    <citation type="submission" date="2015-03" db="EMBL/GenBank/DDBJ databases">
        <authorList>
            <consortium name="Pathogen Informatics"/>
        </authorList>
    </citation>
    <scope>NUCLEOTIDE SEQUENCE [LARGE SCALE GENOMIC DNA]</scope>
    <source>
        <strain evidence="4">A125KOH2</strain>
    </source>
</reference>
<gene>
    <name evidence="1" type="ORF">ERS008529_03132</name>
    <name evidence="2" type="ORF">ERS137968_04358</name>
</gene>
<dbReference type="EMBL" id="CWJL01000038">
    <property type="protein sequence ID" value="CRY69212.1"/>
    <property type="molecule type" value="Genomic_DNA"/>
</dbReference>
<evidence type="ECO:0000313" key="2">
    <source>
        <dbReference type="EMBL" id="CRY69212.1"/>
    </source>
</evidence>